<evidence type="ECO:0000256" key="1">
    <source>
        <dbReference type="SAM" id="Phobius"/>
    </source>
</evidence>
<reference evidence="3" key="1">
    <citation type="submission" date="2016-10" db="EMBL/GenBank/DDBJ databases">
        <authorList>
            <person name="Varghese N."/>
            <person name="Submissions S."/>
        </authorList>
    </citation>
    <scope>NUCLEOTIDE SEQUENCE [LARGE SCALE GENOMIC DNA]</scope>
    <source>
        <strain evidence="3">DSM 44771</strain>
    </source>
</reference>
<dbReference type="Proteomes" id="UP000198852">
    <property type="component" value="Unassembled WGS sequence"/>
</dbReference>
<keyword evidence="1" id="KW-1133">Transmembrane helix</keyword>
<dbReference type="RefSeq" id="WP_093415548.1">
    <property type="nucleotide sequence ID" value="NZ_FOZX01000002.1"/>
</dbReference>
<dbReference type="AlphaFoldDB" id="A0A1I6QWU3"/>
<protein>
    <submittedName>
        <fullName evidence="2">Uncharacterized protein</fullName>
    </submittedName>
</protein>
<feature type="transmembrane region" description="Helical" evidence="1">
    <location>
        <begin position="36"/>
        <end position="58"/>
    </location>
</feature>
<evidence type="ECO:0000313" key="3">
    <source>
        <dbReference type="Proteomes" id="UP000198852"/>
    </source>
</evidence>
<gene>
    <name evidence="2" type="ORF">SAMN05660874_02025</name>
</gene>
<evidence type="ECO:0000313" key="2">
    <source>
        <dbReference type="EMBL" id="SFS56987.1"/>
    </source>
</evidence>
<feature type="transmembrane region" description="Helical" evidence="1">
    <location>
        <begin position="12"/>
        <end position="30"/>
    </location>
</feature>
<dbReference type="EMBL" id="FOZX01000002">
    <property type="protein sequence ID" value="SFS56987.1"/>
    <property type="molecule type" value="Genomic_DNA"/>
</dbReference>
<name>A0A1I6QWU3_9PSEU</name>
<organism evidence="2 3">
    <name type="scientific">Saccharopolyspora flava</name>
    <dbReference type="NCBI Taxonomy" id="95161"/>
    <lineage>
        <taxon>Bacteria</taxon>
        <taxon>Bacillati</taxon>
        <taxon>Actinomycetota</taxon>
        <taxon>Actinomycetes</taxon>
        <taxon>Pseudonocardiales</taxon>
        <taxon>Pseudonocardiaceae</taxon>
        <taxon>Saccharopolyspora</taxon>
    </lineage>
</organism>
<dbReference type="STRING" id="95161.SAMN05660874_02025"/>
<proteinExistence type="predicted"/>
<sequence>MVIERNRWVRRLLVAQPLVLWPVSVVLWSLGDELDLALAVVLLWLSAAASVAAIVVPMKSGSDRECFRSSDSSLQCGQF</sequence>
<keyword evidence="3" id="KW-1185">Reference proteome</keyword>
<accession>A0A1I6QWU3</accession>
<keyword evidence="1" id="KW-0812">Transmembrane</keyword>
<keyword evidence="1" id="KW-0472">Membrane</keyword>